<dbReference type="OrthoDB" id="2861623at2759"/>
<dbReference type="PANTHER" id="PTHR31739:SF25">
    <property type="entry name" value="(E,E)-GERANYLLINALOOL SYNTHASE"/>
    <property type="match status" value="1"/>
</dbReference>
<dbReference type="SUPFAM" id="SSF48576">
    <property type="entry name" value="Terpenoid synthases"/>
    <property type="match status" value="1"/>
</dbReference>
<sequence length="299" mass="35032">MCSIAERVKNVFDCFPYTAHPELNVIEKLTNEWLEKNIIDEKLFTIFVKQRVSLISAFMFPWAASAKCVSVNKILILATIVDDLFEDSKTESRAKMLIHGFTDIVENDEIVVFSPDLWFEAALSNVWQDFVSESPVTWRKAFSKAISTLFASFVEESKIKTVPTMNEYFALRPISIAFNLPQLLIEYAKENYLTDYQRCNIAIQTIQTTANYIAVVLNDLYSFKREKMNEFNLIRVYMHRENMNEDEAKIKVMECLEEKFQLYLKQMQMQSLYPESIKWYLTYGNQLIRGSYDFYNVAP</sequence>
<dbReference type="Pfam" id="PF19086">
    <property type="entry name" value="Terpene_syn_C_2"/>
    <property type="match status" value="1"/>
</dbReference>
<dbReference type="InterPro" id="IPR008949">
    <property type="entry name" value="Isoprenoid_synthase_dom_sf"/>
</dbReference>
<name>A0A443S2U4_9ACAR</name>
<evidence type="ECO:0000313" key="1">
    <source>
        <dbReference type="EMBL" id="RWS21847.1"/>
    </source>
</evidence>
<dbReference type="PANTHER" id="PTHR31739">
    <property type="entry name" value="ENT-COPALYL DIPHOSPHATE SYNTHASE, CHLOROPLASTIC"/>
    <property type="match status" value="1"/>
</dbReference>
<dbReference type="GO" id="GO:0016102">
    <property type="term" value="P:diterpenoid biosynthetic process"/>
    <property type="evidence" value="ECO:0007669"/>
    <property type="project" value="TreeGrafter"/>
</dbReference>
<dbReference type="GO" id="GO:0000287">
    <property type="term" value="F:magnesium ion binding"/>
    <property type="evidence" value="ECO:0007669"/>
    <property type="project" value="TreeGrafter"/>
</dbReference>
<gene>
    <name evidence="1" type="ORF">B4U80_11758</name>
</gene>
<protein>
    <recommendedName>
        <fullName evidence="3">Terpene synthase</fullName>
    </recommendedName>
</protein>
<evidence type="ECO:0000313" key="2">
    <source>
        <dbReference type="Proteomes" id="UP000288716"/>
    </source>
</evidence>
<dbReference type="EMBL" id="NCKV01010574">
    <property type="protein sequence ID" value="RWS21847.1"/>
    <property type="molecule type" value="Genomic_DNA"/>
</dbReference>
<dbReference type="Gene3D" id="1.10.600.10">
    <property type="entry name" value="Farnesyl Diphosphate Synthase"/>
    <property type="match status" value="1"/>
</dbReference>
<dbReference type="GO" id="GO:0010333">
    <property type="term" value="F:terpene synthase activity"/>
    <property type="evidence" value="ECO:0007669"/>
    <property type="project" value="InterPro"/>
</dbReference>
<dbReference type="AlphaFoldDB" id="A0A443S2U4"/>
<reference evidence="1 2" key="1">
    <citation type="journal article" date="2018" name="Gigascience">
        <title>Genomes of trombidid mites reveal novel predicted allergens and laterally-transferred genes associated with secondary metabolism.</title>
        <authorList>
            <person name="Dong X."/>
            <person name="Chaisiri K."/>
            <person name="Xia D."/>
            <person name="Armstrong S.D."/>
            <person name="Fang Y."/>
            <person name="Donnelly M.J."/>
            <person name="Kadowaki T."/>
            <person name="McGarry J.W."/>
            <person name="Darby A.C."/>
            <person name="Makepeace B.L."/>
        </authorList>
    </citation>
    <scope>NUCLEOTIDE SEQUENCE [LARGE SCALE GENOMIC DNA]</scope>
    <source>
        <strain evidence="1">UoL-UT</strain>
    </source>
</reference>
<evidence type="ECO:0008006" key="3">
    <source>
        <dbReference type="Google" id="ProtNLM"/>
    </source>
</evidence>
<organism evidence="1 2">
    <name type="scientific">Leptotrombidium deliense</name>
    <dbReference type="NCBI Taxonomy" id="299467"/>
    <lineage>
        <taxon>Eukaryota</taxon>
        <taxon>Metazoa</taxon>
        <taxon>Ecdysozoa</taxon>
        <taxon>Arthropoda</taxon>
        <taxon>Chelicerata</taxon>
        <taxon>Arachnida</taxon>
        <taxon>Acari</taxon>
        <taxon>Acariformes</taxon>
        <taxon>Trombidiformes</taxon>
        <taxon>Prostigmata</taxon>
        <taxon>Anystina</taxon>
        <taxon>Parasitengona</taxon>
        <taxon>Trombiculoidea</taxon>
        <taxon>Trombiculidae</taxon>
        <taxon>Leptotrombidium</taxon>
    </lineage>
</organism>
<feature type="non-terminal residue" evidence="1">
    <location>
        <position position="299"/>
    </location>
</feature>
<dbReference type="VEuPathDB" id="VectorBase:LDEU010193"/>
<comment type="caution">
    <text evidence="1">The sequence shown here is derived from an EMBL/GenBank/DDBJ whole genome shotgun (WGS) entry which is preliminary data.</text>
</comment>
<keyword evidence="2" id="KW-1185">Reference proteome</keyword>
<dbReference type="InterPro" id="IPR050148">
    <property type="entry name" value="Terpene_synthase-like"/>
</dbReference>
<proteinExistence type="predicted"/>
<dbReference type="Proteomes" id="UP000288716">
    <property type="component" value="Unassembled WGS sequence"/>
</dbReference>
<accession>A0A443S2U4</accession>